<organism evidence="3 4">
    <name type="scientific">Singulisphaera acidiphila (strain ATCC BAA-1392 / DSM 18658 / VKM B-2454 / MOB10)</name>
    <dbReference type="NCBI Taxonomy" id="886293"/>
    <lineage>
        <taxon>Bacteria</taxon>
        <taxon>Pseudomonadati</taxon>
        <taxon>Planctomycetota</taxon>
        <taxon>Planctomycetia</taxon>
        <taxon>Isosphaerales</taxon>
        <taxon>Isosphaeraceae</taxon>
        <taxon>Singulisphaera</taxon>
    </lineage>
</organism>
<sequence>MKKTSFAVAILLVAGMASLVCADDTKKKTDAKDEKPKASQGQVVDGKKKTVAKGEKPKASPGWVVIEEEWWNPFLYDFSISLHNAREHYRAKEEKSASAEIDKAISWLKYAECHANKTTAEDLATAQADLMDFSARLKSGKPVLARQLDAAFAHASAALANYHHFKSGRALAEGDLKTAGRHLMAATDLLRSAAQSANLEYGSETAELYDTYAPYGYWDDTIVFEKSKLESNLTTLTTELEKLAAKLKSSK</sequence>
<protein>
    <recommendedName>
        <fullName evidence="5">Lipoprotein</fullName>
    </recommendedName>
</protein>
<feature type="region of interest" description="Disordered" evidence="1">
    <location>
        <begin position="25"/>
        <end position="55"/>
    </location>
</feature>
<gene>
    <name evidence="3" type="ordered locus">Sinac_2005</name>
</gene>
<feature type="chain" id="PRO_5003939994" description="Lipoprotein" evidence="2">
    <location>
        <begin position="23"/>
        <end position="251"/>
    </location>
</feature>
<dbReference type="AlphaFoldDB" id="L0DAF5"/>
<keyword evidence="2" id="KW-0732">Signal</keyword>
<reference evidence="3 4" key="1">
    <citation type="submission" date="2012-02" db="EMBL/GenBank/DDBJ databases">
        <title>Complete sequence of chromosome of Singulisphaera acidiphila DSM 18658.</title>
        <authorList>
            <consortium name="US DOE Joint Genome Institute (JGI-PGF)"/>
            <person name="Lucas S."/>
            <person name="Copeland A."/>
            <person name="Lapidus A."/>
            <person name="Glavina del Rio T."/>
            <person name="Dalin E."/>
            <person name="Tice H."/>
            <person name="Bruce D."/>
            <person name="Goodwin L."/>
            <person name="Pitluck S."/>
            <person name="Peters L."/>
            <person name="Ovchinnikova G."/>
            <person name="Chertkov O."/>
            <person name="Kyrpides N."/>
            <person name="Mavromatis K."/>
            <person name="Ivanova N."/>
            <person name="Brettin T."/>
            <person name="Detter J.C."/>
            <person name="Han C."/>
            <person name="Larimer F."/>
            <person name="Land M."/>
            <person name="Hauser L."/>
            <person name="Markowitz V."/>
            <person name="Cheng J.-F."/>
            <person name="Hugenholtz P."/>
            <person name="Woyke T."/>
            <person name="Wu D."/>
            <person name="Tindall B."/>
            <person name="Pomrenke H."/>
            <person name="Brambilla E."/>
            <person name="Klenk H.-P."/>
            <person name="Eisen J.A."/>
        </authorList>
    </citation>
    <scope>NUCLEOTIDE SEQUENCE [LARGE SCALE GENOMIC DNA]</scope>
    <source>
        <strain evidence="4">ATCC BAA-1392 / DSM 18658 / VKM B-2454 / MOB10</strain>
    </source>
</reference>
<accession>L0DAF5</accession>
<dbReference type="EMBL" id="CP003364">
    <property type="protein sequence ID" value="AGA26354.1"/>
    <property type="molecule type" value="Genomic_DNA"/>
</dbReference>
<evidence type="ECO:0008006" key="5">
    <source>
        <dbReference type="Google" id="ProtNLM"/>
    </source>
</evidence>
<dbReference type="OrthoDB" id="9836825at2"/>
<dbReference type="STRING" id="886293.Sinac_2005"/>
<feature type="compositionally biased region" description="Basic and acidic residues" evidence="1">
    <location>
        <begin position="25"/>
        <end position="37"/>
    </location>
</feature>
<name>L0DAF5_SINAD</name>
<evidence type="ECO:0000313" key="3">
    <source>
        <dbReference type="EMBL" id="AGA26354.1"/>
    </source>
</evidence>
<keyword evidence="4" id="KW-1185">Reference proteome</keyword>
<dbReference type="Proteomes" id="UP000010798">
    <property type="component" value="Chromosome"/>
</dbReference>
<feature type="signal peptide" evidence="2">
    <location>
        <begin position="1"/>
        <end position="22"/>
    </location>
</feature>
<evidence type="ECO:0000313" key="4">
    <source>
        <dbReference type="Proteomes" id="UP000010798"/>
    </source>
</evidence>
<dbReference type="HOGENOM" id="CLU_1106534_0_0_0"/>
<dbReference type="KEGG" id="saci:Sinac_2005"/>
<dbReference type="RefSeq" id="WP_015245521.1">
    <property type="nucleotide sequence ID" value="NC_019892.1"/>
</dbReference>
<feature type="compositionally biased region" description="Basic and acidic residues" evidence="1">
    <location>
        <begin position="45"/>
        <end position="55"/>
    </location>
</feature>
<evidence type="ECO:0000256" key="1">
    <source>
        <dbReference type="SAM" id="MobiDB-lite"/>
    </source>
</evidence>
<proteinExistence type="predicted"/>
<evidence type="ECO:0000256" key="2">
    <source>
        <dbReference type="SAM" id="SignalP"/>
    </source>
</evidence>